<gene>
    <name evidence="1" type="ORF">bsdcttw_45780</name>
</gene>
<dbReference type="KEGG" id="acht:bsdcttw_45780"/>
<keyword evidence="2" id="KW-1185">Reference proteome</keyword>
<sequence length="70" mass="8012">MKKVHCHKCKTELSNDEIALNLKLLGKHIGTLHCYRCLSVSLRCEADRLEKLAEQYKSSGCLLFQKNYTG</sequence>
<dbReference type="Proteomes" id="UP000515703">
    <property type="component" value="Chromosome"/>
</dbReference>
<evidence type="ECO:0000313" key="2">
    <source>
        <dbReference type="Proteomes" id="UP000515703"/>
    </source>
</evidence>
<accession>A0A7M3SAC0</accession>
<dbReference type="EMBL" id="AP023368">
    <property type="protein sequence ID" value="BCK01538.1"/>
    <property type="molecule type" value="Genomic_DNA"/>
</dbReference>
<organism evidence="1 2">
    <name type="scientific">Anaerocolumna chitinilytica</name>
    <dbReference type="NCBI Taxonomy" id="1727145"/>
    <lineage>
        <taxon>Bacteria</taxon>
        <taxon>Bacillati</taxon>
        <taxon>Bacillota</taxon>
        <taxon>Clostridia</taxon>
        <taxon>Lachnospirales</taxon>
        <taxon>Lachnospiraceae</taxon>
        <taxon>Anaerocolumna</taxon>
    </lineage>
</organism>
<dbReference type="AlphaFoldDB" id="A0A7M3SAC0"/>
<reference evidence="1 2" key="1">
    <citation type="submission" date="2020-08" db="EMBL/GenBank/DDBJ databases">
        <title>Draft genome sequencing of an Anaerocolumna strain isolated from anoxic soil subjected to BSD treatment.</title>
        <authorList>
            <person name="Uek A."/>
            <person name="Tonouchi A."/>
        </authorList>
    </citation>
    <scope>NUCLEOTIDE SEQUENCE [LARGE SCALE GENOMIC DNA]</scope>
    <source>
        <strain evidence="1 2">CTTW</strain>
    </source>
</reference>
<protein>
    <submittedName>
        <fullName evidence="1">Uncharacterized protein</fullName>
    </submittedName>
</protein>
<reference evidence="1 2" key="2">
    <citation type="submission" date="2020-08" db="EMBL/GenBank/DDBJ databases">
        <authorList>
            <person name="Ueki A."/>
            <person name="Tonouchi A."/>
        </authorList>
    </citation>
    <scope>NUCLEOTIDE SEQUENCE [LARGE SCALE GENOMIC DNA]</scope>
    <source>
        <strain evidence="1 2">CTTW</strain>
    </source>
</reference>
<name>A0A7M3SAC0_9FIRM</name>
<proteinExistence type="predicted"/>
<evidence type="ECO:0000313" key="1">
    <source>
        <dbReference type="EMBL" id="BCK01538.1"/>
    </source>
</evidence>
<dbReference type="RefSeq" id="WP_185257088.1">
    <property type="nucleotide sequence ID" value="NZ_AP023368.1"/>
</dbReference>